<keyword evidence="2" id="KW-1185">Reference proteome</keyword>
<name>A0A895YLW7_9ACTN</name>
<dbReference type="KEGG" id="nhy:JQS43_04840"/>
<organism evidence="1 2">
    <name type="scientific">Natronosporangium hydrolyticum</name>
    <dbReference type="NCBI Taxonomy" id="2811111"/>
    <lineage>
        <taxon>Bacteria</taxon>
        <taxon>Bacillati</taxon>
        <taxon>Actinomycetota</taxon>
        <taxon>Actinomycetes</taxon>
        <taxon>Micromonosporales</taxon>
        <taxon>Micromonosporaceae</taxon>
        <taxon>Natronosporangium</taxon>
    </lineage>
</organism>
<dbReference type="RefSeq" id="WP_239677857.1">
    <property type="nucleotide sequence ID" value="NZ_CP070499.1"/>
</dbReference>
<sequence length="119" mass="12389">MSPPYLHTESEPVHQAGRDVAATAGNWQSWATTASVAFTDAADAARNFAIGSAFGAYGSTWNPTIARLAGEVDALGGNVSTASTVVEQADDDGAHLLHTQHQHGGNLASSLRREINFAV</sequence>
<evidence type="ECO:0000313" key="2">
    <source>
        <dbReference type="Proteomes" id="UP000662857"/>
    </source>
</evidence>
<reference evidence="1" key="1">
    <citation type="submission" date="2021-02" db="EMBL/GenBank/DDBJ databases">
        <title>Natrosporangium hydrolyticum gen. nov., sp. nov, a haloalkaliphilic actinobacterium from a soda solonchak soil.</title>
        <authorList>
            <person name="Sorokin D.Y."/>
            <person name="Khijniak T.V."/>
            <person name="Zakharycheva A.P."/>
            <person name="Boueva O.V."/>
            <person name="Ariskina E.V."/>
            <person name="Hahnke R.L."/>
            <person name="Bunk B."/>
            <person name="Sproer C."/>
            <person name="Schumann P."/>
            <person name="Evtushenko L.I."/>
            <person name="Kublanov I.V."/>
        </authorList>
    </citation>
    <scope>NUCLEOTIDE SEQUENCE</scope>
    <source>
        <strain evidence="1">DSM 106523</strain>
    </source>
</reference>
<proteinExistence type="predicted"/>
<evidence type="ECO:0000313" key="1">
    <source>
        <dbReference type="EMBL" id="QSB15676.1"/>
    </source>
</evidence>
<protein>
    <submittedName>
        <fullName evidence="1">Uncharacterized protein</fullName>
    </submittedName>
</protein>
<dbReference type="AlphaFoldDB" id="A0A895YLW7"/>
<accession>A0A895YLW7</accession>
<gene>
    <name evidence="1" type="ORF">JQS43_04840</name>
</gene>
<dbReference type="Proteomes" id="UP000662857">
    <property type="component" value="Chromosome"/>
</dbReference>
<dbReference type="EMBL" id="CP070499">
    <property type="protein sequence ID" value="QSB15676.1"/>
    <property type="molecule type" value="Genomic_DNA"/>
</dbReference>